<dbReference type="Proteomes" id="UP000034487">
    <property type="component" value="Unassembled WGS sequence"/>
</dbReference>
<dbReference type="PATRIC" id="fig|1618335.3.peg.274"/>
<accession>A0A0G1SNS2</accession>
<feature type="non-terminal residue" evidence="1">
    <location>
        <position position="1"/>
    </location>
</feature>
<protein>
    <submittedName>
        <fullName evidence="1">Outer membrane efflux protein</fullName>
    </submittedName>
</protein>
<organism evidence="1 2">
    <name type="scientific">Berkelbacteria bacterium GW2011_GWA2_46_7</name>
    <dbReference type="NCBI Taxonomy" id="1618335"/>
    <lineage>
        <taxon>Bacteria</taxon>
        <taxon>Candidatus Berkelbacteria</taxon>
    </lineage>
</organism>
<sequence>LPKLVAAAGYHDRSNDLTTRSKDSVTGAPSLANPFISSSRASRPLKRTSAIPSRQSAKASLIMSVFTLSGAGANGRWEQDGYRPYLKDDTTYGSTFGKLGTDFASDKTGALVAYSPINNATDKGGAILATSVGVGTAIASSRGGVTGTPLGWHSYCAKSDTTVDGNGVYTCNSNASRYLPTLPDAEDLLFMLNAAQALGATDTYKVVGYYGGVKRGYLVTSVSGTLPKVYEIVP</sequence>
<gene>
    <name evidence="1" type="ORF">UX60_C0019G0012</name>
</gene>
<proteinExistence type="predicted"/>
<reference evidence="1 2" key="1">
    <citation type="journal article" date="2015" name="Nature">
        <title>rRNA introns, odd ribosomes, and small enigmatic genomes across a large radiation of phyla.</title>
        <authorList>
            <person name="Brown C.T."/>
            <person name="Hug L.A."/>
            <person name="Thomas B.C."/>
            <person name="Sharon I."/>
            <person name="Castelle C.J."/>
            <person name="Singh A."/>
            <person name="Wilkins M.J."/>
            <person name="Williams K.H."/>
            <person name="Banfield J.F."/>
        </authorList>
    </citation>
    <scope>NUCLEOTIDE SEQUENCE [LARGE SCALE GENOMIC DNA]</scope>
</reference>
<dbReference type="AlphaFoldDB" id="A0A0G1SNS2"/>
<dbReference type="EMBL" id="LCMV01000019">
    <property type="protein sequence ID" value="KKU43683.1"/>
    <property type="molecule type" value="Genomic_DNA"/>
</dbReference>
<comment type="caution">
    <text evidence="1">The sequence shown here is derived from an EMBL/GenBank/DDBJ whole genome shotgun (WGS) entry which is preliminary data.</text>
</comment>
<name>A0A0G1SNS2_9BACT</name>
<evidence type="ECO:0000313" key="1">
    <source>
        <dbReference type="EMBL" id="KKU43683.1"/>
    </source>
</evidence>
<evidence type="ECO:0000313" key="2">
    <source>
        <dbReference type="Proteomes" id="UP000034487"/>
    </source>
</evidence>